<evidence type="ECO:0000256" key="1">
    <source>
        <dbReference type="SAM" id="SignalP"/>
    </source>
</evidence>
<dbReference type="GO" id="GO:0006508">
    <property type="term" value="P:proteolysis"/>
    <property type="evidence" value="ECO:0007669"/>
    <property type="project" value="InterPro"/>
</dbReference>
<reference evidence="3 4" key="1">
    <citation type="submission" date="2018-03" db="EMBL/GenBank/DDBJ databases">
        <title>Genomic Encyclopedia of Archaeal and Bacterial Type Strains, Phase II (KMG-II): from individual species to whole genera.</title>
        <authorList>
            <person name="Goeker M."/>
        </authorList>
    </citation>
    <scope>NUCLEOTIDE SEQUENCE [LARGE SCALE GENOMIC DNA]</scope>
    <source>
        <strain evidence="3 4">DSM 28057</strain>
    </source>
</reference>
<feature type="signal peptide" evidence="1">
    <location>
        <begin position="1"/>
        <end position="20"/>
    </location>
</feature>
<dbReference type="GO" id="GO:0030288">
    <property type="term" value="C:outer membrane-bounded periplasmic space"/>
    <property type="evidence" value="ECO:0007669"/>
    <property type="project" value="TreeGrafter"/>
</dbReference>
<gene>
    <name evidence="3" type="ORF">CLV48_102329</name>
</gene>
<sequence length="445" mass="49843">MSTIKSKFWGLLMVFAIVFAACNPESDEVELEKVEDVVKKAIFDTMKEWYFWTSELPPNMDVSKFSNNQELLDALMFRPLDRWSYLTTRAQFDAAFTGQQTGAHGFGFAFDENERLFVAFVFSQGPAGRDGWRRGWEFIEINGRPISSYRNSNGGYSFDLGPNTVGVTNTFKFRLPDGTETTRTIEKGSFQSNSVLHRDVYEVGGKKVGHWVYQSFRATAGLTPTRSQEVDDTFTFFQQQGINELIIDLRYNGGGSVAVTEQILNYLVPASASGRPMYTNSHNGNKVERNVTVNFNKRGNLALNRVIFITSRGSASASELVINCLTPYMNVYLIGDNTYGKPVGSFPLSGFNRTLSSNDVEIVPITFAIANANGQANYFEGFPANMRVGDNPARDWGDPLERRLAAALDYIANGSASSRLASTYYKPVWEMIDAFEGLQKEFPMY</sequence>
<accession>A0A2P8EAL1</accession>
<feature type="domain" description="Tail specific protease" evidence="2">
    <location>
        <begin position="178"/>
        <end position="372"/>
    </location>
</feature>
<dbReference type="Gene3D" id="3.90.226.10">
    <property type="entry name" value="2-enoyl-CoA Hydratase, Chain A, domain 1"/>
    <property type="match status" value="1"/>
</dbReference>
<dbReference type="PROSITE" id="PS51257">
    <property type="entry name" value="PROKAR_LIPOPROTEIN"/>
    <property type="match status" value="1"/>
</dbReference>
<protein>
    <submittedName>
        <fullName evidence="3">Peptidase S41-like protein</fullName>
    </submittedName>
</protein>
<dbReference type="GO" id="GO:0004175">
    <property type="term" value="F:endopeptidase activity"/>
    <property type="evidence" value="ECO:0007669"/>
    <property type="project" value="TreeGrafter"/>
</dbReference>
<dbReference type="AlphaFoldDB" id="A0A2P8EAL1"/>
<dbReference type="Proteomes" id="UP000240708">
    <property type="component" value="Unassembled WGS sequence"/>
</dbReference>
<organism evidence="3 4">
    <name type="scientific">Cecembia rubra</name>
    <dbReference type="NCBI Taxonomy" id="1485585"/>
    <lineage>
        <taxon>Bacteria</taxon>
        <taxon>Pseudomonadati</taxon>
        <taxon>Bacteroidota</taxon>
        <taxon>Cytophagia</taxon>
        <taxon>Cytophagales</taxon>
        <taxon>Cyclobacteriaceae</taxon>
        <taxon>Cecembia</taxon>
    </lineage>
</organism>
<feature type="chain" id="PRO_5015164479" evidence="1">
    <location>
        <begin position="21"/>
        <end position="445"/>
    </location>
</feature>
<keyword evidence="1" id="KW-0732">Signal</keyword>
<dbReference type="Pfam" id="PF18294">
    <property type="entry name" value="Pept_S41_N"/>
    <property type="match status" value="1"/>
</dbReference>
<dbReference type="InterPro" id="IPR005151">
    <property type="entry name" value="Tail-specific_protease"/>
</dbReference>
<proteinExistence type="predicted"/>
<dbReference type="SMART" id="SM00245">
    <property type="entry name" value="TSPc"/>
    <property type="match status" value="1"/>
</dbReference>
<dbReference type="Gene3D" id="2.30.42.10">
    <property type="match status" value="1"/>
</dbReference>
<dbReference type="PANTHER" id="PTHR32060:SF30">
    <property type="entry name" value="CARBOXY-TERMINAL PROCESSING PROTEASE CTPA"/>
    <property type="match status" value="1"/>
</dbReference>
<dbReference type="InterPro" id="IPR041613">
    <property type="entry name" value="Pept_S41_N"/>
</dbReference>
<dbReference type="InterPro" id="IPR036034">
    <property type="entry name" value="PDZ_sf"/>
</dbReference>
<evidence type="ECO:0000259" key="2">
    <source>
        <dbReference type="SMART" id="SM00245"/>
    </source>
</evidence>
<dbReference type="GO" id="GO:0007165">
    <property type="term" value="P:signal transduction"/>
    <property type="evidence" value="ECO:0007669"/>
    <property type="project" value="TreeGrafter"/>
</dbReference>
<evidence type="ECO:0000313" key="4">
    <source>
        <dbReference type="Proteomes" id="UP000240708"/>
    </source>
</evidence>
<dbReference type="EMBL" id="PYGF01000002">
    <property type="protein sequence ID" value="PSL06512.1"/>
    <property type="molecule type" value="Genomic_DNA"/>
</dbReference>
<dbReference type="OrthoDB" id="7168509at2"/>
<keyword evidence="4" id="KW-1185">Reference proteome</keyword>
<dbReference type="Pfam" id="PF03572">
    <property type="entry name" value="Peptidase_S41"/>
    <property type="match status" value="1"/>
</dbReference>
<dbReference type="CDD" id="cd07561">
    <property type="entry name" value="Peptidase_S41_CPP_like"/>
    <property type="match status" value="1"/>
</dbReference>
<name>A0A2P8EAL1_9BACT</name>
<evidence type="ECO:0000313" key="3">
    <source>
        <dbReference type="EMBL" id="PSL06512.1"/>
    </source>
</evidence>
<dbReference type="GO" id="GO:0008236">
    <property type="term" value="F:serine-type peptidase activity"/>
    <property type="evidence" value="ECO:0007669"/>
    <property type="project" value="InterPro"/>
</dbReference>
<dbReference type="PANTHER" id="PTHR32060">
    <property type="entry name" value="TAIL-SPECIFIC PROTEASE"/>
    <property type="match status" value="1"/>
</dbReference>
<dbReference type="RefSeq" id="WP_106566434.1">
    <property type="nucleotide sequence ID" value="NZ_JAUVYL010000042.1"/>
</dbReference>
<dbReference type="Gene3D" id="3.30.750.170">
    <property type="match status" value="1"/>
</dbReference>
<comment type="caution">
    <text evidence="3">The sequence shown here is derived from an EMBL/GenBank/DDBJ whole genome shotgun (WGS) entry which is preliminary data.</text>
</comment>
<dbReference type="SUPFAM" id="SSF52096">
    <property type="entry name" value="ClpP/crotonase"/>
    <property type="match status" value="1"/>
</dbReference>
<dbReference type="InterPro" id="IPR029045">
    <property type="entry name" value="ClpP/crotonase-like_dom_sf"/>
</dbReference>